<dbReference type="SUPFAM" id="SSF46894">
    <property type="entry name" value="C-terminal effector domain of the bipartite response regulators"/>
    <property type="match status" value="1"/>
</dbReference>
<dbReference type="GO" id="GO:0003677">
    <property type="term" value="F:DNA binding"/>
    <property type="evidence" value="ECO:0007669"/>
    <property type="project" value="UniProtKB-KW"/>
</dbReference>
<evidence type="ECO:0000259" key="2">
    <source>
        <dbReference type="PROSITE" id="PS50043"/>
    </source>
</evidence>
<dbReference type="Proteomes" id="UP000659084">
    <property type="component" value="Unassembled WGS sequence"/>
</dbReference>
<proteinExistence type="predicted"/>
<feature type="domain" description="HTH luxR-type" evidence="2">
    <location>
        <begin position="119"/>
        <end position="184"/>
    </location>
</feature>
<name>A0AAW3WV25_SERFO</name>
<dbReference type="InterPro" id="IPR036388">
    <property type="entry name" value="WH-like_DNA-bd_sf"/>
</dbReference>
<dbReference type="SMART" id="SM00421">
    <property type="entry name" value="HTH_LUXR"/>
    <property type="match status" value="1"/>
</dbReference>
<reference evidence="3" key="1">
    <citation type="submission" date="2020-08" db="EMBL/GenBank/DDBJ databases">
        <title>Food and environmental bacterial isolates.</title>
        <authorList>
            <person name="Richter L."/>
            <person name="Du Plessis E.M."/>
            <person name="Duvenage S."/>
            <person name="Allam M."/>
            <person name="Korsten L."/>
        </authorList>
    </citation>
    <scope>NUCLEOTIDE SEQUENCE</scope>
    <source>
        <strain evidence="3">UPMP2127</strain>
    </source>
</reference>
<dbReference type="InterPro" id="IPR016032">
    <property type="entry name" value="Sig_transdc_resp-reg_C-effctor"/>
</dbReference>
<protein>
    <submittedName>
        <fullName evidence="3">Helix-turn-helix transcriptional regulator</fullName>
    </submittedName>
</protein>
<dbReference type="RefSeq" id="WP_179253372.1">
    <property type="nucleotide sequence ID" value="NZ_JACBIV010000020.1"/>
</dbReference>
<gene>
    <name evidence="3" type="ORF">H8J20_20795</name>
</gene>
<dbReference type="GO" id="GO:0006355">
    <property type="term" value="P:regulation of DNA-templated transcription"/>
    <property type="evidence" value="ECO:0007669"/>
    <property type="project" value="InterPro"/>
</dbReference>
<dbReference type="Pfam" id="PF00196">
    <property type="entry name" value="GerE"/>
    <property type="match status" value="1"/>
</dbReference>
<evidence type="ECO:0000256" key="1">
    <source>
        <dbReference type="ARBA" id="ARBA00023125"/>
    </source>
</evidence>
<dbReference type="PROSITE" id="PS50043">
    <property type="entry name" value="HTH_LUXR_2"/>
    <property type="match status" value="1"/>
</dbReference>
<keyword evidence="1" id="KW-0238">DNA-binding</keyword>
<dbReference type="InterPro" id="IPR000792">
    <property type="entry name" value="Tscrpt_reg_LuxR_C"/>
</dbReference>
<sequence length="192" mass="22216">MITVFDENQYYKLGLKDLLDTYISPDNPFINTLPGGKKSIVLVSTDNTAPSPRFCIDERFICNSSDTLYFSIRDKKTRHQGLSCTRESGVIYRNSSNEQTLSLIMQAMHEKQTNKNKCYRCFPLALSAQEKNLLQLLYNGLSMKTISSILNISRRELNLYKTKTMRKLSFSTNTELAYWLRNDVIFNLPDLR</sequence>
<dbReference type="AlphaFoldDB" id="A0AAW3WV25"/>
<accession>A0AAW3WV25</accession>
<evidence type="ECO:0000313" key="4">
    <source>
        <dbReference type="Proteomes" id="UP000659084"/>
    </source>
</evidence>
<comment type="caution">
    <text evidence="3">The sequence shown here is derived from an EMBL/GenBank/DDBJ whole genome shotgun (WGS) entry which is preliminary data.</text>
</comment>
<evidence type="ECO:0000313" key="3">
    <source>
        <dbReference type="EMBL" id="MBC3214585.1"/>
    </source>
</evidence>
<dbReference type="EMBL" id="JACNYO010000026">
    <property type="protein sequence ID" value="MBC3214585.1"/>
    <property type="molecule type" value="Genomic_DNA"/>
</dbReference>
<dbReference type="Gene3D" id="1.10.10.10">
    <property type="entry name" value="Winged helix-like DNA-binding domain superfamily/Winged helix DNA-binding domain"/>
    <property type="match status" value="1"/>
</dbReference>
<organism evidence="3 4">
    <name type="scientific">Serratia fonticola</name>
    <dbReference type="NCBI Taxonomy" id="47917"/>
    <lineage>
        <taxon>Bacteria</taxon>
        <taxon>Pseudomonadati</taxon>
        <taxon>Pseudomonadota</taxon>
        <taxon>Gammaproteobacteria</taxon>
        <taxon>Enterobacterales</taxon>
        <taxon>Yersiniaceae</taxon>
        <taxon>Serratia</taxon>
    </lineage>
</organism>